<evidence type="ECO:0000313" key="2">
    <source>
        <dbReference type="Proteomes" id="UP001164929"/>
    </source>
</evidence>
<evidence type="ECO:0000313" key="1">
    <source>
        <dbReference type="EMBL" id="KAJ7015030.1"/>
    </source>
</evidence>
<comment type="caution">
    <text evidence="1">The sequence shown here is derived from an EMBL/GenBank/DDBJ whole genome shotgun (WGS) entry which is preliminary data.</text>
</comment>
<protein>
    <submittedName>
        <fullName evidence="1">Uncharacterized protein</fullName>
    </submittedName>
</protein>
<accession>A0AAD6RTT8</accession>
<gene>
    <name evidence="1" type="ORF">NC653_004351</name>
</gene>
<organism evidence="1 2">
    <name type="scientific">Populus alba x Populus x berolinensis</name>
    <dbReference type="NCBI Taxonomy" id="444605"/>
    <lineage>
        <taxon>Eukaryota</taxon>
        <taxon>Viridiplantae</taxon>
        <taxon>Streptophyta</taxon>
        <taxon>Embryophyta</taxon>
        <taxon>Tracheophyta</taxon>
        <taxon>Spermatophyta</taxon>
        <taxon>Magnoliopsida</taxon>
        <taxon>eudicotyledons</taxon>
        <taxon>Gunneridae</taxon>
        <taxon>Pentapetalae</taxon>
        <taxon>rosids</taxon>
        <taxon>fabids</taxon>
        <taxon>Malpighiales</taxon>
        <taxon>Salicaceae</taxon>
        <taxon>Saliceae</taxon>
        <taxon>Populus</taxon>
    </lineage>
</organism>
<sequence>METFKQPYHYQKGNFDRQRSNHTSANFVTLYTTTTKIIISSPSTNPFSFIFSLSTHKTKPFSPLQIPYLPIPFSH</sequence>
<name>A0AAD6RTT8_9ROSI</name>
<dbReference type="Proteomes" id="UP001164929">
    <property type="component" value="Chromosome 1"/>
</dbReference>
<dbReference type="AlphaFoldDB" id="A0AAD6RTT8"/>
<proteinExistence type="predicted"/>
<keyword evidence="2" id="KW-1185">Reference proteome</keyword>
<dbReference type="EMBL" id="JAQIZT010000001">
    <property type="protein sequence ID" value="KAJ7015030.1"/>
    <property type="molecule type" value="Genomic_DNA"/>
</dbReference>
<reference evidence="1 2" key="1">
    <citation type="journal article" date="2023" name="Mol. Ecol. Resour.">
        <title>Chromosome-level genome assembly of a triploid poplar Populus alba 'Berolinensis'.</title>
        <authorList>
            <person name="Chen S."/>
            <person name="Yu Y."/>
            <person name="Wang X."/>
            <person name="Wang S."/>
            <person name="Zhang T."/>
            <person name="Zhou Y."/>
            <person name="He R."/>
            <person name="Meng N."/>
            <person name="Wang Y."/>
            <person name="Liu W."/>
            <person name="Liu Z."/>
            <person name="Liu J."/>
            <person name="Guo Q."/>
            <person name="Huang H."/>
            <person name="Sederoff R.R."/>
            <person name="Wang G."/>
            <person name="Qu G."/>
            <person name="Chen S."/>
        </authorList>
    </citation>
    <scope>NUCLEOTIDE SEQUENCE [LARGE SCALE GENOMIC DNA]</scope>
    <source>
        <strain evidence="1">SC-2020</strain>
    </source>
</reference>